<feature type="transmembrane region" description="Helical" evidence="1">
    <location>
        <begin position="77"/>
        <end position="97"/>
    </location>
</feature>
<proteinExistence type="predicted"/>
<evidence type="ECO:0000313" key="3">
    <source>
        <dbReference type="Proteomes" id="UP000232323"/>
    </source>
</evidence>
<reference evidence="2 3" key="1">
    <citation type="submission" date="2017-08" db="EMBL/GenBank/DDBJ databases">
        <title>Acidophilic green algal genome provides insights into adaptation to an acidic environment.</title>
        <authorList>
            <person name="Hirooka S."/>
            <person name="Hirose Y."/>
            <person name="Kanesaki Y."/>
            <person name="Higuchi S."/>
            <person name="Fujiwara T."/>
            <person name="Onuma R."/>
            <person name="Era A."/>
            <person name="Ohbayashi R."/>
            <person name="Uzuka A."/>
            <person name="Nozaki H."/>
            <person name="Yoshikawa H."/>
            <person name="Miyagishima S.Y."/>
        </authorList>
    </citation>
    <scope>NUCLEOTIDE SEQUENCE [LARGE SCALE GENOMIC DNA]</scope>
    <source>
        <strain evidence="2 3">NIES-2499</strain>
    </source>
</reference>
<dbReference type="EMBL" id="BEGY01000141">
    <property type="protein sequence ID" value="GAX84917.1"/>
    <property type="molecule type" value="Genomic_DNA"/>
</dbReference>
<evidence type="ECO:0000256" key="1">
    <source>
        <dbReference type="SAM" id="Phobius"/>
    </source>
</evidence>
<dbReference type="OrthoDB" id="511084at2759"/>
<dbReference type="Proteomes" id="UP000232323">
    <property type="component" value="Unassembled WGS sequence"/>
</dbReference>
<comment type="caution">
    <text evidence="2">The sequence shown here is derived from an EMBL/GenBank/DDBJ whole genome shotgun (WGS) entry which is preliminary data.</text>
</comment>
<keyword evidence="1" id="KW-0472">Membrane</keyword>
<keyword evidence="1" id="KW-1133">Transmembrane helix</keyword>
<keyword evidence="1" id="KW-0812">Transmembrane</keyword>
<keyword evidence="3" id="KW-1185">Reference proteome</keyword>
<sequence>MRLDYKYRYEHATSQISPTTVFSASRSFSHSASLRSQPGVHAIKFDHINSYSAFVVSSPEDKFLSRPSSLQQNTHTWLINTSVALPSLLALAVLYAWQSGITSFDRKRNIGCECGSLWEDSSYLQTHREAQQRQSQHITAAAQLLHNSKCSEAHHELVKAMSSNRLALTHIPKLLISQSDCLALYKLHVEHLGFGGRVMSKGSAYPSSKELANMSSLLQLQDLLGMTPEDAEKVELSVFGNIHHSVDV</sequence>
<gene>
    <name evidence="2" type="ORF">CEUSTIGMA_g12338.t1</name>
</gene>
<evidence type="ECO:0000313" key="2">
    <source>
        <dbReference type="EMBL" id="GAX84917.1"/>
    </source>
</evidence>
<protein>
    <submittedName>
        <fullName evidence="2">Uncharacterized protein</fullName>
    </submittedName>
</protein>
<accession>A0A250XPB7</accession>
<dbReference type="AlphaFoldDB" id="A0A250XPB7"/>
<name>A0A250XPB7_9CHLO</name>
<organism evidence="2 3">
    <name type="scientific">Chlamydomonas eustigma</name>
    <dbReference type="NCBI Taxonomy" id="1157962"/>
    <lineage>
        <taxon>Eukaryota</taxon>
        <taxon>Viridiplantae</taxon>
        <taxon>Chlorophyta</taxon>
        <taxon>core chlorophytes</taxon>
        <taxon>Chlorophyceae</taxon>
        <taxon>CS clade</taxon>
        <taxon>Chlamydomonadales</taxon>
        <taxon>Chlamydomonadaceae</taxon>
        <taxon>Chlamydomonas</taxon>
    </lineage>
</organism>